<dbReference type="AlphaFoldDB" id="A0A2B7XSJ4"/>
<evidence type="ECO:0000256" key="1">
    <source>
        <dbReference type="SAM" id="MobiDB-lite"/>
    </source>
</evidence>
<gene>
    <name evidence="2" type="ORF">AJ80_06806</name>
</gene>
<dbReference type="EMBL" id="PDNA01000121">
    <property type="protein sequence ID" value="PGH12186.1"/>
    <property type="molecule type" value="Genomic_DNA"/>
</dbReference>
<proteinExistence type="predicted"/>
<organism evidence="2 3">
    <name type="scientific">Polytolypa hystricis (strain UAMH7299)</name>
    <dbReference type="NCBI Taxonomy" id="1447883"/>
    <lineage>
        <taxon>Eukaryota</taxon>
        <taxon>Fungi</taxon>
        <taxon>Dikarya</taxon>
        <taxon>Ascomycota</taxon>
        <taxon>Pezizomycotina</taxon>
        <taxon>Eurotiomycetes</taxon>
        <taxon>Eurotiomycetidae</taxon>
        <taxon>Onygenales</taxon>
        <taxon>Onygenales incertae sedis</taxon>
        <taxon>Polytolypa</taxon>
    </lineage>
</organism>
<evidence type="ECO:0000313" key="3">
    <source>
        <dbReference type="Proteomes" id="UP000224634"/>
    </source>
</evidence>
<feature type="compositionally biased region" description="Basic and acidic residues" evidence="1">
    <location>
        <begin position="245"/>
        <end position="254"/>
    </location>
</feature>
<feature type="compositionally biased region" description="Low complexity" evidence="1">
    <location>
        <begin position="65"/>
        <end position="81"/>
    </location>
</feature>
<name>A0A2B7XSJ4_POLH7</name>
<evidence type="ECO:0000313" key="2">
    <source>
        <dbReference type="EMBL" id="PGH12186.1"/>
    </source>
</evidence>
<dbReference type="OrthoDB" id="4183749at2759"/>
<feature type="region of interest" description="Disordered" evidence="1">
    <location>
        <begin position="49"/>
        <end position="90"/>
    </location>
</feature>
<reference evidence="2 3" key="1">
    <citation type="submission" date="2017-10" db="EMBL/GenBank/DDBJ databases">
        <title>Comparative genomics in systemic dimorphic fungi from Ajellomycetaceae.</title>
        <authorList>
            <person name="Munoz J.F."/>
            <person name="Mcewen J.G."/>
            <person name="Clay O.K."/>
            <person name="Cuomo C.A."/>
        </authorList>
    </citation>
    <scope>NUCLEOTIDE SEQUENCE [LARGE SCALE GENOMIC DNA]</scope>
    <source>
        <strain evidence="2 3">UAMH7299</strain>
    </source>
</reference>
<feature type="region of interest" description="Disordered" evidence="1">
    <location>
        <begin position="176"/>
        <end position="263"/>
    </location>
</feature>
<protein>
    <submittedName>
        <fullName evidence="2">Uncharacterized protein</fullName>
    </submittedName>
</protein>
<comment type="caution">
    <text evidence="2">The sequence shown here is derived from an EMBL/GenBank/DDBJ whole genome shotgun (WGS) entry which is preliminary data.</text>
</comment>
<keyword evidence="3" id="KW-1185">Reference proteome</keyword>
<sequence>MPGDALEDACRRYAAVTSNSFWDQLLDMCLGKGLADRLHLSKLEKAHQASVEAMRQEEEEDEETQSNTQSATSTTASSLSSVGACERGDSNATSLSIGEFVEPTKTTADTASLQEQNGVAEAVVPANQVDDDDDDGGVGVGSPTWFETACNLLAEEDTATISPHAPPFVKQHDHLAGYQASHAARREPESRLAQPTPNSRNEVFETKGDTTQGCESNHTGDKYSRRSITFAQGHPNSGDAGGDAKSTRNDESRRTPTRPRFYANLSPIDNCAIESYSPSLPHDSGYRRGVLKNDGVGRNVPGQDTKSTSAEPVAHASHAIANRTRSEPLEVGAAAQQRPPFRPANTESRLETFLKTQHFEAVRQYCVDKWAAEHRARVDSAIGHGRQRRPIPLATRRVITQPTQHPGSPLAAGEVRDRNDSPRVESQGLVRRTPTDNQRDQADNWVAAQRVKIDSTVNYNRQRPPIPVATKPATAQPTQRPELPPATGQPQVRSRENVRGIPNDIRRVRQPIIQLGFPGKPDDKTNRHAVWAFPIAARPAPPLWNLGEDYSVEDIRRFIAARLTYRDQTAKGYEPQPAATSALIDLRARCTQLRPHGAEVAKADDIEAHYWRDPATAGAWIEHYTKLATGSQKPIGDSRDLQDEYGVELDFVEQCAAEFAGKYHHLTEQPQRYPSPPIYADAKGKKMDEVDKNKIPPTEVVIDKLDPIVPLELPDAEFGRTKMPIRIPGVADILVLRAWEYMPYQLECD</sequence>
<accession>A0A2B7XSJ4</accession>
<feature type="compositionally biased region" description="Basic and acidic residues" evidence="1">
    <location>
        <begin position="433"/>
        <end position="442"/>
    </location>
</feature>
<dbReference type="Proteomes" id="UP000224634">
    <property type="component" value="Unassembled WGS sequence"/>
</dbReference>
<feature type="compositionally biased region" description="Basic and acidic residues" evidence="1">
    <location>
        <begin position="414"/>
        <end position="423"/>
    </location>
</feature>
<feature type="region of interest" description="Disordered" evidence="1">
    <location>
        <begin position="460"/>
        <end position="495"/>
    </location>
</feature>
<feature type="region of interest" description="Disordered" evidence="1">
    <location>
        <begin position="294"/>
        <end position="314"/>
    </location>
</feature>
<feature type="region of interest" description="Disordered" evidence="1">
    <location>
        <begin position="397"/>
        <end position="442"/>
    </location>
</feature>